<dbReference type="Pfam" id="PF12796">
    <property type="entry name" value="Ank_2"/>
    <property type="match status" value="2"/>
</dbReference>
<feature type="domain" description="WW" evidence="6">
    <location>
        <begin position="342"/>
        <end position="376"/>
    </location>
</feature>
<evidence type="ECO:0000256" key="1">
    <source>
        <dbReference type="ARBA" id="ARBA00022737"/>
    </source>
</evidence>
<dbReference type="InterPro" id="IPR050776">
    <property type="entry name" value="Ank_Repeat/CDKN_Inhibitor"/>
</dbReference>
<dbReference type="InterPro" id="IPR036770">
    <property type="entry name" value="Ankyrin_rpt-contain_sf"/>
</dbReference>
<keyword evidence="2 3" id="KW-0040">ANK repeat</keyword>
<keyword evidence="8" id="KW-1185">Reference proteome</keyword>
<dbReference type="Gene3D" id="2.20.70.10">
    <property type="match status" value="2"/>
</dbReference>
<dbReference type="PROSITE" id="PS50088">
    <property type="entry name" value="ANK_REPEAT"/>
    <property type="match status" value="1"/>
</dbReference>
<evidence type="ECO:0000256" key="5">
    <source>
        <dbReference type="SAM" id="MobiDB-lite"/>
    </source>
</evidence>
<reference evidence="7 8" key="1">
    <citation type="journal article" date="2014" name="Genome Biol. Evol.">
        <title>The secreted proteins of Achlya hypogyna and Thraustotheca clavata identify the ancestral oomycete secretome and reveal gene acquisitions by horizontal gene transfer.</title>
        <authorList>
            <person name="Misner I."/>
            <person name="Blouin N."/>
            <person name="Leonard G."/>
            <person name="Richards T.A."/>
            <person name="Lane C.E."/>
        </authorList>
    </citation>
    <scope>NUCLEOTIDE SEQUENCE [LARGE SCALE GENOMIC DNA]</scope>
    <source>
        <strain evidence="7 8">ATCC 34112</strain>
    </source>
</reference>
<dbReference type="InterPro" id="IPR001202">
    <property type="entry name" value="WW_dom"/>
</dbReference>
<sequence>MSSSPSKRSSSARIKSNDISTKQLMDDALVDHDVSEEGVDSEEENEVKQQKSDRRMYKINSYSSLTKLDKKSRESTPHRSRHHAEGDGICKKCIASKDMPSVHYAAYAGHMPCLAQLLAKGTPTSIDKNKRTPLFYACAANQAECCGLLLQVRPEWMDIADSQLDTPVHVCCFFGWDKCLKQLLHAGANPHVRNAKGFRPSHITKTSVCLSILVSFGDDLMQGDKLGRTPLFVACTRDRVDCVEFLCAWDYQVHSWMLEQEDERSDRPLHAAACNGSIGSLQILLKYGADIYAKNIKGLTALDLAISNQHEACSDLLRTAMKEAESSATWFAPSNSRHSLNTEATTEWSECMDTDSGNVFYYNNSTGMCQWERPQEFISRQNTTQEAAHDNSTANPDDDGGDYVWVKKKKTLITVVASTQSEWCVVQDPGSKAIYYRNTKTGESQWEEPEAIQKLQHDVHAHTSQHAAELWDELNRSRDALAAKLEEERQRQANLTQAAIATYQASIQQRREEMKQKELKTLLPKSSFVKPKRKPPSLRGTQLYKGIMLNKSTGIKMSMHTIQDVLNEEDENGGSGGSGDVLAKCIDDDPILSLFVGSFVRQDTCREPVKQQTKQGHRPMQLDMTGAQRVYNCIFHYYLSLVDPINAVGMNKPQFRTLLKEALLLPNASVKGQIPPLKLHTSDMIFTQTAMEHSTISVHTSSLENSKETFMTIKGFQAAMINVADRVVAILDEKVEATIDDAGEWLCLEYVLPLVRRVAGKMAETVKRLKDNESNITEGITQLITLNRSHFQTMHKFYSSDSRFKLMTFHSLVVFTNDFKLTPQVCAIPALYHLCEAINWISGNSYTVVISFEKFVQICRTIATEFLLPTASIEERWVALLTHLNNHRHNWATTQGSSPLVLPSPFQLTTEPSCGVE</sequence>
<feature type="repeat" description="ANK" evidence="3">
    <location>
        <begin position="264"/>
        <end position="296"/>
    </location>
</feature>
<dbReference type="InterPro" id="IPR036020">
    <property type="entry name" value="WW_dom_sf"/>
</dbReference>
<dbReference type="Pfam" id="PF00397">
    <property type="entry name" value="WW"/>
    <property type="match status" value="2"/>
</dbReference>
<feature type="region of interest" description="Disordered" evidence="5">
    <location>
        <begin position="379"/>
        <end position="400"/>
    </location>
</feature>
<dbReference type="OrthoDB" id="3246549at2759"/>
<comment type="caution">
    <text evidence="7">The sequence shown here is derived from an EMBL/GenBank/DDBJ whole genome shotgun (WGS) entry which is preliminary data.</text>
</comment>
<dbReference type="Proteomes" id="UP000243217">
    <property type="component" value="Unassembled WGS sequence"/>
</dbReference>
<evidence type="ECO:0000313" key="7">
    <source>
        <dbReference type="EMBL" id="OQS07082.1"/>
    </source>
</evidence>
<evidence type="ECO:0000256" key="3">
    <source>
        <dbReference type="PROSITE-ProRule" id="PRU00023"/>
    </source>
</evidence>
<dbReference type="AlphaFoldDB" id="A0A1W0A9V7"/>
<feature type="coiled-coil region" evidence="4">
    <location>
        <begin position="471"/>
        <end position="520"/>
    </location>
</feature>
<name>A0A1W0A9V7_9STRA</name>
<evidence type="ECO:0000259" key="6">
    <source>
        <dbReference type="PROSITE" id="PS50020"/>
    </source>
</evidence>
<evidence type="ECO:0000256" key="4">
    <source>
        <dbReference type="SAM" id="Coils"/>
    </source>
</evidence>
<dbReference type="SUPFAM" id="SSF48403">
    <property type="entry name" value="Ankyrin repeat"/>
    <property type="match status" value="1"/>
</dbReference>
<dbReference type="EMBL" id="JNBS01000279">
    <property type="protein sequence ID" value="OQS07082.1"/>
    <property type="molecule type" value="Genomic_DNA"/>
</dbReference>
<dbReference type="CDD" id="cd00201">
    <property type="entry name" value="WW"/>
    <property type="match status" value="2"/>
</dbReference>
<feature type="compositionally biased region" description="Low complexity" evidence="5">
    <location>
        <begin position="1"/>
        <end position="14"/>
    </location>
</feature>
<dbReference type="PANTHER" id="PTHR24201:SF15">
    <property type="entry name" value="ANKYRIN REPEAT DOMAIN-CONTAINING PROTEIN 66"/>
    <property type="match status" value="1"/>
</dbReference>
<keyword evidence="1" id="KW-0677">Repeat</keyword>
<dbReference type="PANTHER" id="PTHR24201">
    <property type="entry name" value="ANK_REP_REGION DOMAIN-CONTAINING PROTEIN"/>
    <property type="match status" value="1"/>
</dbReference>
<dbReference type="STRING" id="74557.A0A1W0A9V7"/>
<feature type="region of interest" description="Disordered" evidence="5">
    <location>
        <begin position="1"/>
        <end position="56"/>
    </location>
</feature>
<dbReference type="PROSITE" id="PS50297">
    <property type="entry name" value="ANK_REP_REGION"/>
    <property type="match status" value="1"/>
</dbReference>
<dbReference type="PROSITE" id="PS50020">
    <property type="entry name" value="WW_DOMAIN_2"/>
    <property type="match status" value="2"/>
</dbReference>
<dbReference type="SMART" id="SM00248">
    <property type="entry name" value="ANK"/>
    <property type="match status" value="6"/>
</dbReference>
<gene>
    <name evidence="7" type="ORF">THRCLA_00911</name>
</gene>
<feature type="compositionally biased region" description="Polar residues" evidence="5">
    <location>
        <begin position="379"/>
        <end position="395"/>
    </location>
</feature>
<feature type="compositionally biased region" description="Basic and acidic residues" evidence="5">
    <location>
        <begin position="46"/>
        <end position="56"/>
    </location>
</feature>
<dbReference type="PROSITE" id="PS01159">
    <property type="entry name" value="WW_DOMAIN_1"/>
    <property type="match status" value="1"/>
</dbReference>
<protein>
    <recommendedName>
        <fullName evidence="6">WW domain-containing protein</fullName>
    </recommendedName>
</protein>
<accession>A0A1W0A9V7</accession>
<proteinExistence type="predicted"/>
<evidence type="ECO:0000313" key="8">
    <source>
        <dbReference type="Proteomes" id="UP000243217"/>
    </source>
</evidence>
<feature type="compositionally biased region" description="Acidic residues" evidence="5">
    <location>
        <begin position="36"/>
        <end position="45"/>
    </location>
</feature>
<feature type="domain" description="WW" evidence="6">
    <location>
        <begin position="417"/>
        <end position="451"/>
    </location>
</feature>
<dbReference type="SUPFAM" id="SSF51045">
    <property type="entry name" value="WW domain"/>
    <property type="match status" value="2"/>
</dbReference>
<dbReference type="SMART" id="SM00456">
    <property type="entry name" value="WW"/>
    <property type="match status" value="2"/>
</dbReference>
<keyword evidence="4" id="KW-0175">Coiled coil</keyword>
<evidence type="ECO:0000256" key="2">
    <source>
        <dbReference type="ARBA" id="ARBA00023043"/>
    </source>
</evidence>
<dbReference type="Gene3D" id="1.25.40.20">
    <property type="entry name" value="Ankyrin repeat-containing domain"/>
    <property type="match status" value="2"/>
</dbReference>
<organism evidence="7 8">
    <name type="scientific">Thraustotheca clavata</name>
    <dbReference type="NCBI Taxonomy" id="74557"/>
    <lineage>
        <taxon>Eukaryota</taxon>
        <taxon>Sar</taxon>
        <taxon>Stramenopiles</taxon>
        <taxon>Oomycota</taxon>
        <taxon>Saprolegniomycetes</taxon>
        <taxon>Saprolegniales</taxon>
        <taxon>Achlyaceae</taxon>
        <taxon>Thraustotheca</taxon>
    </lineage>
</organism>
<dbReference type="InterPro" id="IPR002110">
    <property type="entry name" value="Ankyrin_rpt"/>
</dbReference>